<dbReference type="NCBIfam" id="NF045515">
    <property type="entry name" value="Glp_gephyrin"/>
    <property type="match status" value="1"/>
</dbReference>
<comment type="pathway">
    <text evidence="3 11">Cofactor biosynthesis; molybdopterin biosynthesis.</text>
</comment>
<keyword evidence="8 11" id="KW-0460">Magnesium</keyword>
<keyword evidence="5 11" id="KW-0500">Molybdenum</keyword>
<dbReference type="GO" id="GO:0061599">
    <property type="term" value="F:molybdopterin molybdotransferase activity"/>
    <property type="evidence" value="ECO:0007669"/>
    <property type="project" value="UniProtKB-UniRule"/>
</dbReference>
<evidence type="ECO:0000256" key="1">
    <source>
        <dbReference type="ARBA" id="ARBA00001946"/>
    </source>
</evidence>
<reference evidence="13 14" key="1">
    <citation type="journal article" date="2018" name="ISME J.">
        <title>Endosymbiont genomes yield clues of tubeworm success.</title>
        <authorList>
            <person name="Li Y."/>
            <person name="Liles M.R."/>
            <person name="Halanych K.M."/>
        </authorList>
    </citation>
    <scope>NUCLEOTIDE SEQUENCE [LARGE SCALE GENOMIC DNA]</scope>
    <source>
        <strain evidence="13">A1462</strain>
    </source>
</reference>
<comment type="catalytic activity">
    <reaction evidence="10">
        <text>adenylyl-molybdopterin + molybdate = Mo-molybdopterin + AMP + H(+)</text>
        <dbReference type="Rhea" id="RHEA:35047"/>
        <dbReference type="ChEBI" id="CHEBI:15378"/>
        <dbReference type="ChEBI" id="CHEBI:36264"/>
        <dbReference type="ChEBI" id="CHEBI:62727"/>
        <dbReference type="ChEBI" id="CHEBI:71302"/>
        <dbReference type="ChEBI" id="CHEBI:456215"/>
        <dbReference type="EC" id="2.10.1.1"/>
    </reaction>
</comment>
<dbReference type="Pfam" id="PF03454">
    <property type="entry name" value="MoeA_C"/>
    <property type="match status" value="1"/>
</dbReference>
<dbReference type="InterPro" id="IPR005110">
    <property type="entry name" value="MoeA_linker/N"/>
</dbReference>
<dbReference type="Proteomes" id="UP000254771">
    <property type="component" value="Unassembled WGS sequence"/>
</dbReference>
<dbReference type="Gene3D" id="2.170.190.11">
    <property type="entry name" value="Molybdopterin biosynthesis moea protein, domain 3"/>
    <property type="match status" value="1"/>
</dbReference>
<dbReference type="SMART" id="SM00852">
    <property type="entry name" value="MoCF_biosynth"/>
    <property type="match status" value="1"/>
</dbReference>
<dbReference type="InterPro" id="IPR036425">
    <property type="entry name" value="MoaB/Mog-like_dom_sf"/>
</dbReference>
<gene>
    <name evidence="13" type="ORF">DIZ78_07615</name>
</gene>
<comment type="function">
    <text evidence="2 11">Catalyzes the insertion of molybdate into adenylated molybdopterin with the concomitant release of AMP.</text>
</comment>
<keyword evidence="7 11" id="KW-0479">Metal-binding</keyword>
<dbReference type="SUPFAM" id="SSF63882">
    <property type="entry name" value="MoeA N-terminal region -like"/>
    <property type="match status" value="1"/>
</dbReference>
<accession>A0A370DR12</accession>
<comment type="similarity">
    <text evidence="4 11">Belongs to the MoeA family.</text>
</comment>
<dbReference type="InterPro" id="IPR036135">
    <property type="entry name" value="MoeA_linker/N_sf"/>
</dbReference>
<dbReference type="InterPro" id="IPR008284">
    <property type="entry name" value="MoCF_biosynth_CS"/>
</dbReference>
<dbReference type="EMBL" id="QFXE01000008">
    <property type="protein sequence ID" value="RDH86752.1"/>
    <property type="molecule type" value="Genomic_DNA"/>
</dbReference>
<evidence type="ECO:0000256" key="10">
    <source>
        <dbReference type="ARBA" id="ARBA00047317"/>
    </source>
</evidence>
<dbReference type="EC" id="2.10.1.1" evidence="11"/>
<dbReference type="InterPro" id="IPR005111">
    <property type="entry name" value="MoeA_C_domain_IV"/>
</dbReference>
<dbReference type="Pfam" id="PF03453">
    <property type="entry name" value="MoeA_N"/>
    <property type="match status" value="1"/>
</dbReference>
<dbReference type="InterPro" id="IPR001453">
    <property type="entry name" value="MoaB/Mog_dom"/>
</dbReference>
<dbReference type="SUPFAM" id="SSF53218">
    <property type="entry name" value="Molybdenum cofactor biosynthesis proteins"/>
    <property type="match status" value="1"/>
</dbReference>
<dbReference type="GO" id="GO:0046872">
    <property type="term" value="F:metal ion binding"/>
    <property type="evidence" value="ECO:0007669"/>
    <property type="project" value="UniProtKB-UniRule"/>
</dbReference>
<dbReference type="InterPro" id="IPR036688">
    <property type="entry name" value="MoeA_C_domain_IV_sf"/>
</dbReference>
<dbReference type="SUPFAM" id="SSF63867">
    <property type="entry name" value="MoeA C-terminal domain-like"/>
    <property type="match status" value="1"/>
</dbReference>
<dbReference type="GO" id="GO:0005829">
    <property type="term" value="C:cytosol"/>
    <property type="evidence" value="ECO:0007669"/>
    <property type="project" value="TreeGrafter"/>
</dbReference>
<evidence type="ECO:0000256" key="7">
    <source>
        <dbReference type="ARBA" id="ARBA00022723"/>
    </source>
</evidence>
<dbReference type="AlphaFoldDB" id="A0A370DR12"/>
<evidence type="ECO:0000256" key="3">
    <source>
        <dbReference type="ARBA" id="ARBA00005046"/>
    </source>
</evidence>
<dbReference type="NCBIfam" id="TIGR00177">
    <property type="entry name" value="molyb_syn"/>
    <property type="match status" value="1"/>
</dbReference>
<comment type="cofactor">
    <cofactor evidence="1 11">
        <name>Mg(2+)</name>
        <dbReference type="ChEBI" id="CHEBI:18420"/>
    </cofactor>
</comment>
<feature type="domain" description="MoaB/Mog" evidence="12">
    <location>
        <begin position="189"/>
        <end position="326"/>
    </location>
</feature>
<organism evidence="13 14">
    <name type="scientific">endosymbiont of Escarpia spicata</name>
    <dbReference type="NCBI Taxonomy" id="2200908"/>
    <lineage>
        <taxon>Bacteria</taxon>
        <taxon>Pseudomonadati</taxon>
        <taxon>Pseudomonadota</taxon>
        <taxon>Gammaproteobacteria</taxon>
        <taxon>sulfur-oxidizing symbionts</taxon>
    </lineage>
</organism>
<dbReference type="GO" id="GO:0006777">
    <property type="term" value="P:Mo-molybdopterin cofactor biosynthetic process"/>
    <property type="evidence" value="ECO:0007669"/>
    <property type="project" value="UniProtKB-UniRule"/>
</dbReference>
<keyword evidence="6 11" id="KW-0808">Transferase</keyword>
<sequence length="416" mass="43873">MSGCDCGSHHSGPALKPIEEALDFLLARVHAVSETEQVATEDALGRVLAEPVASLVTVPPWDNSAMDGYAVNTADLQDDSTRLPVSQRIPAGVTGESLQRGTAARIFTGAPVPSGADAVVIQEVCEQDGDDVVVNDAPNAGANIRLAGEDIKEGEEILSVGTRLGPQHLGLAAAVGVADLTVFRRLKVAVFSSGDELVMPGSELGPGQIYNSNQYTLGGMLAALGCEVIQLGIIEDTFEATCDVLARAAEQADLVVASGGVSVGEEDHVKPAVEKLGSLDLWKIAIRPGKPLAFGHIGKTPFIGTPGNPVSLFVTFNVFARPYILRSQGVKDGAIPTPMTAKAGFDWNKPDKRREYARARMELNESGEAVVTLYPSRSSGVLSSVAWANGLAIIPERELLKKGDPVQFLSFHELMS</sequence>
<name>A0A370DR12_9GAMM</name>
<evidence type="ECO:0000256" key="6">
    <source>
        <dbReference type="ARBA" id="ARBA00022679"/>
    </source>
</evidence>
<evidence type="ECO:0000256" key="9">
    <source>
        <dbReference type="ARBA" id="ARBA00023150"/>
    </source>
</evidence>
<dbReference type="Gene3D" id="3.40.980.10">
    <property type="entry name" value="MoaB/Mog-like domain"/>
    <property type="match status" value="1"/>
</dbReference>
<evidence type="ECO:0000256" key="8">
    <source>
        <dbReference type="ARBA" id="ARBA00022842"/>
    </source>
</evidence>
<protein>
    <recommendedName>
        <fullName evidence="11">Molybdopterin molybdenumtransferase</fullName>
        <ecNumber evidence="11">2.10.1.1</ecNumber>
    </recommendedName>
</protein>
<keyword evidence="9 11" id="KW-0501">Molybdenum cofactor biosynthesis</keyword>
<evidence type="ECO:0000313" key="13">
    <source>
        <dbReference type="EMBL" id="RDH86752.1"/>
    </source>
</evidence>
<dbReference type="CDD" id="cd00887">
    <property type="entry name" value="MoeA"/>
    <property type="match status" value="1"/>
</dbReference>
<dbReference type="PROSITE" id="PS01079">
    <property type="entry name" value="MOCF_BIOSYNTHESIS_2"/>
    <property type="match status" value="1"/>
</dbReference>
<comment type="caution">
    <text evidence="13">The sequence shown here is derived from an EMBL/GenBank/DDBJ whole genome shotgun (WGS) entry which is preliminary data.</text>
</comment>
<keyword evidence="14" id="KW-1185">Reference proteome</keyword>
<dbReference type="Gene3D" id="2.40.340.10">
    <property type="entry name" value="MoeA, C-terminal, domain IV"/>
    <property type="match status" value="1"/>
</dbReference>
<evidence type="ECO:0000313" key="14">
    <source>
        <dbReference type="Proteomes" id="UP000254771"/>
    </source>
</evidence>
<dbReference type="InterPro" id="IPR038987">
    <property type="entry name" value="MoeA-like"/>
</dbReference>
<evidence type="ECO:0000256" key="4">
    <source>
        <dbReference type="ARBA" id="ARBA00010763"/>
    </source>
</evidence>
<evidence type="ECO:0000256" key="11">
    <source>
        <dbReference type="RuleBase" id="RU365090"/>
    </source>
</evidence>
<dbReference type="UniPathway" id="UPA00344"/>
<dbReference type="Pfam" id="PF00994">
    <property type="entry name" value="MoCF_biosynth"/>
    <property type="match status" value="1"/>
</dbReference>
<dbReference type="PANTHER" id="PTHR10192:SF5">
    <property type="entry name" value="GEPHYRIN"/>
    <property type="match status" value="1"/>
</dbReference>
<dbReference type="FunFam" id="3.40.980.10:FF:000004">
    <property type="entry name" value="Molybdopterin molybdenumtransferase"/>
    <property type="match status" value="1"/>
</dbReference>
<dbReference type="Gene3D" id="3.90.105.10">
    <property type="entry name" value="Molybdopterin biosynthesis moea protein, domain 2"/>
    <property type="match status" value="1"/>
</dbReference>
<evidence type="ECO:0000259" key="12">
    <source>
        <dbReference type="SMART" id="SM00852"/>
    </source>
</evidence>
<evidence type="ECO:0000256" key="2">
    <source>
        <dbReference type="ARBA" id="ARBA00002901"/>
    </source>
</evidence>
<proteinExistence type="inferred from homology"/>
<dbReference type="PANTHER" id="PTHR10192">
    <property type="entry name" value="MOLYBDOPTERIN BIOSYNTHESIS PROTEIN"/>
    <property type="match status" value="1"/>
</dbReference>
<evidence type="ECO:0000256" key="5">
    <source>
        <dbReference type="ARBA" id="ARBA00022505"/>
    </source>
</evidence>